<evidence type="ECO:0000259" key="8">
    <source>
        <dbReference type="PROSITE" id="PS50850"/>
    </source>
</evidence>
<sequence>MPRRRTRTHARRQLERGGQRPHAARQRRLRVPRGRRPPYVGNLRSVNGSFVRLVVSHLCSHLGFRVAHTVFPLTALTVVGASAADAALLMGLQTAGFLLVGLPAGAWVDRWHKTLVMVTADAVRAAVFLGLALVWALGTLRMEHLYAAALVAGVTSVFFDVSAQTVLPSLVAKEKVVSGNAWMMGVESAATVAGPVIAGALAIVAAPVGFWLAGGAFVVSAVCLLGVRVRMPRAPGRGVYADVAEGVRFIAGRRVLLRIGVATGLFNLAWSATVSLLLAIMLSRGAGEAAAGVVIACFGAGGVFGATVVKRFAVRLGRSRAITTALAVPAPFTVLAGLTGRVPLWVTGVALFGVGASAVMYNVTQLSLRQEITPPALLGRVNATMRFLVWGMIPLGAALASAGARTVGPMTVTVLAGTACAFVWLVLVRLKADDGPGGGPDEGPDDGPGGAGTRTRPGGVSTRTPPA</sequence>
<dbReference type="EMBL" id="CP020563">
    <property type="protein sequence ID" value="ARF74075.1"/>
    <property type="molecule type" value="Genomic_DNA"/>
</dbReference>
<keyword evidence="4 7" id="KW-1133">Transmembrane helix</keyword>
<dbReference type="GO" id="GO:0005886">
    <property type="term" value="C:plasma membrane"/>
    <property type="evidence" value="ECO:0007669"/>
    <property type="project" value="UniProtKB-SubCell"/>
</dbReference>
<evidence type="ECO:0000256" key="6">
    <source>
        <dbReference type="SAM" id="MobiDB-lite"/>
    </source>
</evidence>
<evidence type="ECO:0000256" key="3">
    <source>
        <dbReference type="ARBA" id="ARBA00022692"/>
    </source>
</evidence>
<evidence type="ECO:0000256" key="1">
    <source>
        <dbReference type="ARBA" id="ARBA00004651"/>
    </source>
</evidence>
<protein>
    <recommendedName>
        <fullName evidence="8">Major facilitator superfamily (MFS) profile domain-containing protein</fullName>
    </recommendedName>
</protein>
<feature type="transmembrane region" description="Helical" evidence="7">
    <location>
        <begin position="321"/>
        <end position="338"/>
    </location>
</feature>
<feature type="compositionally biased region" description="Basic residues" evidence="6">
    <location>
        <begin position="22"/>
        <end position="36"/>
    </location>
</feature>
<feature type="domain" description="Major facilitator superfamily (MFS) profile" evidence="8">
    <location>
        <begin position="255"/>
        <end position="467"/>
    </location>
</feature>
<feature type="transmembrane region" description="Helical" evidence="7">
    <location>
        <begin position="385"/>
        <end position="404"/>
    </location>
</feature>
<feature type="region of interest" description="Disordered" evidence="6">
    <location>
        <begin position="1"/>
        <end position="36"/>
    </location>
</feature>
<evidence type="ECO:0000313" key="10">
    <source>
        <dbReference type="Proteomes" id="UP000192251"/>
    </source>
</evidence>
<feature type="transmembrane region" description="Helical" evidence="7">
    <location>
        <begin position="410"/>
        <end position="428"/>
    </location>
</feature>
<feature type="transmembrane region" description="Helical" evidence="7">
    <location>
        <begin position="182"/>
        <end position="204"/>
    </location>
</feature>
<dbReference type="InterPro" id="IPR020846">
    <property type="entry name" value="MFS_dom"/>
</dbReference>
<gene>
    <name evidence="9" type="ORF">B7C62_18865</name>
</gene>
<keyword evidence="3 7" id="KW-0812">Transmembrane</keyword>
<dbReference type="InterPro" id="IPR011701">
    <property type="entry name" value="MFS"/>
</dbReference>
<feature type="compositionally biased region" description="Basic residues" evidence="6">
    <location>
        <begin position="1"/>
        <end position="11"/>
    </location>
</feature>
<dbReference type="PANTHER" id="PTHR23513">
    <property type="entry name" value="INTEGRAL MEMBRANE EFFLUX PROTEIN-RELATED"/>
    <property type="match status" value="1"/>
</dbReference>
<keyword evidence="5 7" id="KW-0472">Membrane</keyword>
<dbReference type="Gene3D" id="1.20.1250.20">
    <property type="entry name" value="MFS general substrate transporter like domains"/>
    <property type="match status" value="1"/>
</dbReference>
<evidence type="ECO:0000256" key="2">
    <source>
        <dbReference type="ARBA" id="ARBA00022475"/>
    </source>
</evidence>
<name>A0ABC8BWH3_9ACTN</name>
<dbReference type="SUPFAM" id="SSF103473">
    <property type="entry name" value="MFS general substrate transporter"/>
    <property type="match status" value="1"/>
</dbReference>
<feature type="transmembrane region" description="Helical" evidence="7">
    <location>
        <begin position="344"/>
        <end position="364"/>
    </location>
</feature>
<accession>A0ABC8BWH3</accession>
<feature type="region of interest" description="Disordered" evidence="6">
    <location>
        <begin position="433"/>
        <end position="467"/>
    </location>
</feature>
<dbReference type="KEGG" id="kab:B7C62_18865"/>
<reference evidence="9 10" key="1">
    <citation type="submission" date="2017-04" db="EMBL/GenBank/DDBJ databases">
        <title>The complete genome sequence of Streptomyces albolongus YIM 101047, the producer of novel bafilomycins and novel odoriferous sesquiterpenoids.</title>
        <authorList>
            <person name="Yin M."/>
            <person name="Jiang Y."/>
        </authorList>
    </citation>
    <scope>NUCLEOTIDE SEQUENCE [LARGE SCALE GENOMIC DNA]</scope>
    <source>
        <strain evidence="9 10">YIM 101047</strain>
    </source>
</reference>
<feature type="compositionally biased region" description="Gly residues" evidence="6">
    <location>
        <begin position="435"/>
        <end position="452"/>
    </location>
</feature>
<proteinExistence type="predicted"/>
<feature type="transmembrane region" description="Helical" evidence="7">
    <location>
        <begin position="255"/>
        <end position="283"/>
    </location>
</feature>
<dbReference type="Proteomes" id="UP000192251">
    <property type="component" value="Chromosome"/>
</dbReference>
<evidence type="ECO:0000256" key="7">
    <source>
        <dbReference type="SAM" id="Phobius"/>
    </source>
</evidence>
<feature type="transmembrane region" description="Helical" evidence="7">
    <location>
        <begin position="115"/>
        <end position="138"/>
    </location>
</feature>
<organism evidence="9 10">
    <name type="scientific">Kitasatospora albolonga</name>
    <dbReference type="NCBI Taxonomy" id="68173"/>
    <lineage>
        <taxon>Bacteria</taxon>
        <taxon>Bacillati</taxon>
        <taxon>Actinomycetota</taxon>
        <taxon>Actinomycetes</taxon>
        <taxon>Kitasatosporales</taxon>
        <taxon>Streptomycetaceae</taxon>
        <taxon>Kitasatospora</taxon>
    </lineage>
</organism>
<dbReference type="InterPro" id="IPR036259">
    <property type="entry name" value="MFS_trans_sf"/>
</dbReference>
<dbReference type="PANTHER" id="PTHR23513:SF6">
    <property type="entry name" value="MAJOR FACILITATOR SUPERFAMILY ASSOCIATED DOMAIN-CONTAINING PROTEIN"/>
    <property type="match status" value="1"/>
</dbReference>
<feature type="transmembrane region" description="Helical" evidence="7">
    <location>
        <begin position="144"/>
        <end position="161"/>
    </location>
</feature>
<evidence type="ECO:0000256" key="5">
    <source>
        <dbReference type="ARBA" id="ARBA00023136"/>
    </source>
</evidence>
<evidence type="ECO:0000256" key="4">
    <source>
        <dbReference type="ARBA" id="ARBA00022989"/>
    </source>
</evidence>
<dbReference type="PROSITE" id="PS50850">
    <property type="entry name" value="MFS"/>
    <property type="match status" value="1"/>
</dbReference>
<evidence type="ECO:0000313" key="9">
    <source>
        <dbReference type="EMBL" id="ARF74075.1"/>
    </source>
</evidence>
<keyword evidence="10" id="KW-1185">Reference proteome</keyword>
<feature type="transmembrane region" description="Helical" evidence="7">
    <location>
        <begin position="87"/>
        <end position="108"/>
    </location>
</feature>
<dbReference type="Pfam" id="PF07690">
    <property type="entry name" value="MFS_1"/>
    <property type="match status" value="1"/>
</dbReference>
<keyword evidence="2" id="KW-1003">Cell membrane</keyword>
<dbReference type="CDD" id="cd06173">
    <property type="entry name" value="MFS_MefA_like"/>
    <property type="match status" value="1"/>
</dbReference>
<comment type="subcellular location">
    <subcellularLocation>
        <location evidence="1">Cell membrane</location>
        <topology evidence="1">Multi-pass membrane protein</topology>
    </subcellularLocation>
</comment>
<dbReference type="AlphaFoldDB" id="A0ABC8BWH3"/>
<feature type="transmembrane region" description="Helical" evidence="7">
    <location>
        <begin position="210"/>
        <end position="227"/>
    </location>
</feature>
<feature type="transmembrane region" description="Helical" evidence="7">
    <location>
        <begin position="62"/>
        <end position="81"/>
    </location>
</feature>
<feature type="transmembrane region" description="Helical" evidence="7">
    <location>
        <begin position="289"/>
        <end position="309"/>
    </location>
</feature>